<evidence type="ECO:0000313" key="1">
    <source>
        <dbReference type="EMBL" id="JAH26867.1"/>
    </source>
</evidence>
<protein>
    <submittedName>
        <fullName evidence="1">Uncharacterized protein</fullName>
    </submittedName>
</protein>
<dbReference type="AlphaFoldDB" id="A0A0E9RDK7"/>
<accession>A0A0E9RDK7</accession>
<name>A0A0E9RDK7_ANGAN</name>
<dbReference type="EMBL" id="GBXM01081710">
    <property type="protein sequence ID" value="JAH26867.1"/>
    <property type="molecule type" value="Transcribed_RNA"/>
</dbReference>
<reference evidence="1" key="1">
    <citation type="submission" date="2014-11" db="EMBL/GenBank/DDBJ databases">
        <authorList>
            <person name="Amaro Gonzalez C."/>
        </authorList>
    </citation>
    <scope>NUCLEOTIDE SEQUENCE</scope>
</reference>
<reference evidence="1" key="2">
    <citation type="journal article" date="2015" name="Fish Shellfish Immunol.">
        <title>Early steps in the European eel (Anguilla anguilla)-Vibrio vulnificus interaction in the gills: Role of the RtxA13 toxin.</title>
        <authorList>
            <person name="Callol A."/>
            <person name="Pajuelo D."/>
            <person name="Ebbesson L."/>
            <person name="Teles M."/>
            <person name="MacKenzie S."/>
            <person name="Amaro C."/>
        </authorList>
    </citation>
    <scope>NUCLEOTIDE SEQUENCE</scope>
</reference>
<proteinExistence type="predicted"/>
<sequence>MLLLHRTDLRSELSLALCHFFVCLSGKTGNTWLAIIFYKVDCKENCTVVR</sequence>
<organism evidence="1">
    <name type="scientific">Anguilla anguilla</name>
    <name type="common">European freshwater eel</name>
    <name type="synonym">Muraena anguilla</name>
    <dbReference type="NCBI Taxonomy" id="7936"/>
    <lineage>
        <taxon>Eukaryota</taxon>
        <taxon>Metazoa</taxon>
        <taxon>Chordata</taxon>
        <taxon>Craniata</taxon>
        <taxon>Vertebrata</taxon>
        <taxon>Euteleostomi</taxon>
        <taxon>Actinopterygii</taxon>
        <taxon>Neopterygii</taxon>
        <taxon>Teleostei</taxon>
        <taxon>Anguilliformes</taxon>
        <taxon>Anguillidae</taxon>
        <taxon>Anguilla</taxon>
    </lineage>
</organism>